<accession>L1JEH9</accession>
<dbReference type="Proteomes" id="UP000011087">
    <property type="component" value="Unassembled WGS sequence"/>
</dbReference>
<dbReference type="GeneID" id="17303582"/>
<feature type="region of interest" description="Disordered" evidence="1">
    <location>
        <begin position="405"/>
        <end position="449"/>
    </location>
</feature>
<evidence type="ECO:0000256" key="2">
    <source>
        <dbReference type="SAM" id="Phobius"/>
    </source>
</evidence>
<evidence type="ECO:0000313" key="5">
    <source>
        <dbReference type="Proteomes" id="UP000011087"/>
    </source>
</evidence>
<dbReference type="HOGENOM" id="CLU_610381_0_0_1"/>
<sequence length="449" mass="48888">MGGGGRSYGSDARDSMMGGRRSTRKATTIAAGTAAAAALLVVVVTLIAGPGGDGRNVLSGRLGNDAGPSSRWEGSNLPYGVAVSPREAQTGYGAPGWEPGPDYYSTANWDNAALMPSLMHPRYDPYIGKTGCPTCSPEKKTYMFSVDPRCDNSPANYNIRQILKMDEWWKSDPAVQAAIYQEYSWIGAQVGLFMQKSKDVVMVVPPCFFPRLANAELNMLNTAVYGLGGSLLILGGLTGADFISQNLEGSDGYGYVDSAGSDMVNFSPKFDIDCVWSGGPFYMQNSAISTEFFYGPKYLEGSDSTWGIPVNQLPPETIHYYMSADEVSIVFEIPAKSGRILFMGYDFQQMLPNWMDALLLARRELQIEAQYPPGMSRYSSSFSTRTSNSLKAPLSSHVQLARVVAKDGASDQRKSSVPDKKRKVKGRGKDALDREIERSVDKLMAKRGK</sequence>
<evidence type="ECO:0000313" key="4">
    <source>
        <dbReference type="EnsemblProtists" id="EKX46933"/>
    </source>
</evidence>
<reference evidence="3 5" key="1">
    <citation type="journal article" date="2012" name="Nature">
        <title>Algal genomes reveal evolutionary mosaicism and the fate of nucleomorphs.</title>
        <authorList>
            <consortium name="DOE Joint Genome Institute"/>
            <person name="Curtis B.A."/>
            <person name="Tanifuji G."/>
            <person name="Burki F."/>
            <person name="Gruber A."/>
            <person name="Irimia M."/>
            <person name="Maruyama S."/>
            <person name="Arias M.C."/>
            <person name="Ball S.G."/>
            <person name="Gile G.H."/>
            <person name="Hirakawa Y."/>
            <person name="Hopkins J.F."/>
            <person name="Kuo A."/>
            <person name="Rensing S.A."/>
            <person name="Schmutz J."/>
            <person name="Symeonidi A."/>
            <person name="Elias M."/>
            <person name="Eveleigh R.J."/>
            <person name="Herman E.K."/>
            <person name="Klute M.J."/>
            <person name="Nakayama T."/>
            <person name="Obornik M."/>
            <person name="Reyes-Prieto A."/>
            <person name="Armbrust E.V."/>
            <person name="Aves S.J."/>
            <person name="Beiko R.G."/>
            <person name="Coutinho P."/>
            <person name="Dacks J.B."/>
            <person name="Durnford D.G."/>
            <person name="Fast N.M."/>
            <person name="Green B.R."/>
            <person name="Grisdale C.J."/>
            <person name="Hempel F."/>
            <person name="Henrissat B."/>
            <person name="Hoppner M.P."/>
            <person name="Ishida K."/>
            <person name="Kim E."/>
            <person name="Koreny L."/>
            <person name="Kroth P.G."/>
            <person name="Liu Y."/>
            <person name="Malik S.B."/>
            <person name="Maier U.G."/>
            <person name="McRose D."/>
            <person name="Mock T."/>
            <person name="Neilson J.A."/>
            <person name="Onodera N.T."/>
            <person name="Poole A.M."/>
            <person name="Pritham E.J."/>
            <person name="Richards T.A."/>
            <person name="Rocap G."/>
            <person name="Roy S.W."/>
            <person name="Sarai C."/>
            <person name="Schaack S."/>
            <person name="Shirato S."/>
            <person name="Slamovits C.H."/>
            <person name="Spencer D.F."/>
            <person name="Suzuki S."/>
            <person name="Worden A.Z."/>
            <person name="Zauner S."/>
            <person name="Barry K."/>
            <person name="Bell C."/>
            <person name="Bharti A.K."/>
            <person name="Crow J.A."/>
            <person name="Grimwood J."/>
            <person name="Kramer R."/>
            <person name="Lindquist E."/>
            <person name="Lucas S."/>
            <person name="Salamov A."/>
            <person name="McFadden G.I."/>
            <person name="Lane C.E."/>
            <person name="Keeling P.J."/>
            <person name="Gray M.W."/>
            <person name="Grigoriev I.V."/>
            <person name="Archibald J.M."/>
        </authorList>
    </citation>
    <scope>NUCLEOTIDE SEQUENCE</scope>
    <source>
        <strain evidence="3 5">CCMP2712</strain>
    </source>
</reference>
<dbReference type="KEGG" id="gtt:GUITHDRAFT_137910"/>
<feature type="compositionally biased region" description="Basic and acidic residues" evidence="1">
    <location>
        <begin position="427"/>
        <end position="449"/>
    </location>
</feature>
<dbReference type="RefSeq" id="XP_005833913.1">
    <property type="nucleotide sequence ID" value="XM_005833856.1"/>
</dbReference>
<keyword evidence="2" id="KW-0812">Transmembrane</keyword>
<dbReference type="PaxDb" id="55529-EKX46933"/>
<dbReference type="AlphaFoldDB" id="L1JEH9"/>
<name>L1JEH9_GUITC</name>
<keyword evidence="2" id="KW-1133">Transmembrane helix</keyword>
<reference evidence="4" key="3">
    <citation type="submission" date="2015-06" db="UniProtKB">
        <authorList>
            <consortium name="EnsemblProtists"/>
        </authorList>
    </citation>
    <scope>IDENTIFICATION</scope>
</reference>
<evidence type="ECO:0000256" key="1">
    <source>
        <dbReference type="SAM" id="MobiDB-lite"/>
    </source>
</evidence>
<keyword evidence="5" id="KW-1185">Reference proteome</keyword>
<feature type="region of interest" description="Disordered" evidence="1">
    <location>
        <begin position="1"/>
        <end position="23"/>
    </location>
</feature>
<dbReference type="EnsemblProtists" id="EKX46933">
    <property type="protein sequence ID" value="EKX46933"/>
    <property type="gene ID" value="GUITHDRAFT_137910"/>
</dbReference>
<dbReference type="EMBL" id="JH992992">
    <property type="protein sequence ID" value="EKX46933.1"/>
    <property type="molecule type" value="Genomic_DNA"/>
</dbReference>
<organism evidence="3">
    <name type="scientific">Guillardia theta (strain CCMP2712)</name>
    <name type="common">Cryptophyte</name>
    <dbReference type="NCBI Taxonomy" id="905079"/>
    <lineage>
        <taxon>Eukaryota</taxon>
        <taxon>Cryptophyceae</taxon>
        <taxon>Pyrenomonadales</taxon>
        <taxon>Geminigeraceae</taxon>
        <taxon>Guillardia</taxon>
    </lineage>
</organism>
<evidence type="ECO:0000313" key="3">
    <source>
        <dbReference type="EMBL" id="EKX46933.1"/>
    </source>
</evidence>
<dbReference type="OrthoDB" id="10527271at2759"/>
<feature type="transmembrane region" description="Helical" evidence="2">
    <location>
        <begin position="26"/>
        <end position="49"/>
    </location>
</feature>
<protein>
    <submittedName>
        <fullName evidence="3 4">Uncharacterized protein</fullName>
    </submittedName>
</protein>
<feature type="compositionally biased region" description="Basic and acidic residues" evidence="1">
    <location>
        <begin position="405"/>
        <end position="419"/>
    </location>
</feature>
<gene>
    <name evidence="3" type="ORF">GUITHDRAFT_137910</name>
</gene>
<reference evidence="5" key="2">
    <citation type="submission" date="2012-11" db="EMBL/GenBank/DDBJ databases">
        <authorList>
            <person name="Kuo A."/>
            <person name="Curtis B.A."/>
            <person name="Tanifuji G."/>
            <person name="Burki F."/>
            <person name="Gruber A."/>
            <person name="Irimia M."/>
            <person name="Maruyama S."/>
            <person name="Arias M.C."/>
            <person name="Ball S.G."/>
            <person name="Gile G.H."/>
            <person name="Hirakawa Y."/>
            <person name="Hopkins J.F."/>
            <person name="Rensing S.A."/>
            <person name="Schmutz J."/>
            <person name="Symeonidi A."/>
            <person name="Elias M."/>
            <person name="Eveleigh R.J."/>
            <person name="Herman E.K."/>
            <person name="Klute M.J."/>
            <person name="Nakayama T."/>
            <person name="Obornik M."/>
            <person name="Reyes-Prieto A."/>
            <person name="Armbrust E.V."/>
            <person name="Aves S.J."/>
            <person name="Beiko R.G."/>
            <person name="Coutinho P."/>
            <person name="Dacks J.B."/>
            <person name="Durnford D.G."/>
            <person name="Fast N.M."/>
            <person name="Green B.R."/>
            <person name="Grisdale C."/>
            <person name="Hempe F."/>
            <person name="Henrissat B."/>
            <person name="Hoppner M.P."/>
            <person name="Ishida K.-I."/>
            <person name="Kim E."/>
            <person name="Koreny L."/>
            <person name="Kroth P.G."/>
            <person name="Liu Y."/>
            <person name="Malik S.-B."/>
            <person name="Maier U.G."/>
            <person name="McRose D."/>
            <person name="Mock T."/>
            <person name="Neilson J.A."/>
            <person name="Onodera N.T."/>
            <person name="Poole A.M."/>
            <person name="Pritham E.J."/>
            <person name="Richards T.A."/>
            <person name="Rocap G."/>
            <person name="Roy S.W."/>
            <person name="Sarai C."/>
            <person name="Schaack S."/>
            <person name="Shirato S."/>
            <person name="Slamovits C.H."/>
            <person name="Spencer D.F."/>
            <person name="Suzuki S."/>
            <person name="Worden A.Z."/>
            <person name="Zauner S."/>
            <person name="Barry K."/>
            <person name="Bell C."/>
            <person name="Bharti A.K."/>
            <person name="Crow J.A."/>
            <person name="Grimwood J."/>
            <person name="Kramer R."/>
            <person name="Lindquist E."/>
            <person name="Lucas S."/>
            <person name="Salamov A."/>
            <person name="McFadden G.I."/>
            <person name="Lane C.E."/>
            <person name="Keeling P.J."/>
            <person name="Gray M.W."/>
            <person name="Grigoriev I.V."/>
            <person name="Archibald J.M."/>
        </authorList>
    </citation>
    <scope>NUCLEOTIDE SEQUENCE</scope>
    <source>
        <strain evidence="5">CCMP2712</strain>
    </source>
</reference>
<keyword evidence="2" id="KW-0472">Membrane</keyword>
<proteinExistence type="predicted"/>